<dbReference type="EMBL" id="UZAN01053954">
    <property type="protein sequence ID" value="VDP90216.1"/>
    <property type="molecule type" value="Genomic_DNA"/>
</dbReference>
<accession>A0A183B159</accession>
<dbReference type="InterPro" id="IPR011047">
    <property type="entry name" value="Quinoprotein_ADH-like_sf"/>
</dbReference>
<evidence type="ECO:0000313" key="2">
    <source>
        <dbReference type="Proteomes" id="UP000272942"/>
    </source>
</evidence>
<keyword evidence="2" id="KW-1185">Reference proteome</keyword>
<reference evidence="1 2" key="2">
    <citation type="submission" date="2018-11" db="EMBL/GenBank/DDBJ databases">
        <authorList>
            <consortium name="Pathogen Informatics"/>
        </authorList>
    </citation>
    <scope>NUCLEOTIDE SEQUENCE [LARGE SCALE GENOMIC DNA]</scope>
    <source>
        <strain evidence="1 2">Egypt</strain>
    </source>
</reference>
<reference evidence="3" key="1">
    <citation type="submission" date="2016-06" db="UniProtKB">
        <authorList>
            <consortium name="WormBaseParasite"/>
        </authorList>
    </citation>
    <scope>IDENTIFICATION</scope>
</reference>
<dbReference type="WBParaSite" id="ECPE_0001298201-mRNA-1">
    <property type="protein sequence ID" value="ECPE_0001298201-mRNA-1"/>
    <property type="gene ID" value="ECPE_0001298201"/>
</dbReference>
<protein>
    <submittedName>
        <fullName evidence="3">WD_REPEATS_REGION domain-containing protein</fullName>
    </submittedName>
</protein>
<dbReference type="InterPro" id="IPR015943">
    <property type="entry name" value="WD40/YVTN_repeat-like_dom_sf"/>
</dbReference>
<dbReference type="Gene3D" id="2.130.10.10">
    <property type="entry name" value="YVTN repeat-like/Quinoprotein amine dehydrogenase"/>
    <property type="match status" value="1"/>
</dbReference>
<evidence type="ECO:0000313" key="3">
    <source>
        <dbReference type="WBParaSite" id="ECPE_0001298201-mRNA-1"/>
    </source>
</evidence>
<gene>
    <name evidence="1" type="ORF">ECPE_LOCUS12944</name>
</gene>
<dbReference type="SUPFAM" id="SSF50998">
    <property type="entry name" value="Quinoprotein alcohol dehydrogenase-like"/>
    <property type="match status" value="1"/>
</dbReference>
<organism evidence="3">
    <name type="scientific">Echinostoma caproni</name>
    <dbReference type="NCBI Taxonomy" id="27848"/>
    <lineage>
        <taxon>Eukaryota</taxon>
        <taxon>Metazoa</taxon>
        <taxon>Spiralia</taxon>
        <taxon>Lophotrochozoa</taxon>
        <taxon>Platyhelminthes</taxon>
        <taxon>Trematoda</taxon>
        <taxon>Digenea</taxon>
        <taxon>Plagiorchiida</taxon>
        <taxon>Echinostomata</taxon>
        <taxon>Echinostomatoidea</taxon>
        <taxon>Echinostomatidae</taxon>
        <taxon>Echinostoma</taxon>
    </lineage>
</organism>
<dbReference type="Proteomes" id="UP000272942">
    <property type="component" value="Unassembled WGS sequence"/>
</dbReference>
<dbReference type="OrthoDB" id="371245at2759"/>
<evidence type="ECO:0000313" key="1">
    <source>
        <dbReference type="EMBL" id="VDP90216.1"/>
    </source>
</evidence>
<dbReference type="AlphaFoldDB" id="A0A183B159"/>
<proteinExistence type="predicted"/>
<sequence length="183" mass="20026">MQRKICSSFYALPRFVSQLSFIQNSTYLCSAGADCYLRCWQSRTGRELGAFKLEFPTINGLSLEDDSKESSCRVIVSRLFMIKPNICVGACASHPVVFTIPVHISTDGSSAEWGPICVTTTPGDCPLVDCVVCPLSVPPGDQLPVCMIGLTGEVPSRLVAWNLSLRGSADSQCQFEEVRRLRL</sequence>
<name>A0A183B159_9TREM</name>